<organism evidence="1 2">
    <name type="scientific">Rhizoctonia solani</name>
    <dbReference type="NCBI Taxonomy" id="456999"/>
    <lineage>
        <taxon>Eukaryota</taxon>
        <taxon>Fungi</taxon>
        <taxon>Dikarya</taxon>
        <taxon>Basidiomycota</taxon>
        <taxon>Agaricomycotina</taxon>
        <taxon>Agaricomycetes</taxon>
        <taxon>Cantharellales</taxon>
        <taxon>Ceratobasidiaceae</taxon>
        <taxon>Rhizoctonia</taxon>
    </lineage>
</organism>
<feature type="non-terminal residue" evidence="1">
    <location>
        <position position="1"/>
    </location>
</feature>
<gene>
    <name evidence="1" type="ORF">RDB_LOCUS162742</name>
</gene>
<sequence>FCPTLVPNHAQLSSRLGIPSDEEVIGIHAVIRMAHKFIDIPNMCDPALLARLSEHLFDVQMGTAADIPAVYFSWILPTTHQCFLLMYRQSLNPCRALRPKKSPGRREGKCNYAKFNTRRADSISSQVSQPGPFGLE</sequence>
<evidence type="ECO:0000313" key="2">
    <source>
        <dbReference type="Proteomes" id="UP000663853"/>
    </source>
</evidence>
<dbReference type="Proteomes" id="UP000663853">
    <property type="component" value="Unassembled WGS sequence"/>
</dbReference>
<evidence type="ECO:0000313" key="1">
    <source>
        <dbReference type="EMBL" id="CAE6527581.1"/>
    </source>
</evidence>
<comment type="caution">
    <text evidence="1">The sequence shown here is derived from an EMBL/GenBank/DDBJ whole genome shotgun (WGS) entry which is preliminary data.</text>
</comment>
<accession>A0A8H3HN82</accession>
<proteinExistence type="predicted"/>
<dbReference type="AlphaFoldDB" id="A0A8H3HN82"/>
<name>A0A8H3HN82_9AGAM</name>
<protein>
    <submittedName>
        <fullName evidence="1">Uncharacterized protein</fullName>
    </submittedName>
</protein>
<dbReference type="EMBL" id="CAJMXA010003934">
    <property type="protein sequence ID" value="CAE6527581.1"/>
    <property type="molecule type" value="Genomic_DNA"/>
</dbReference>
<reference evidence="1" key="1">
    <citation type="submission" date="2021-01" db="EMBL/GenBank/DDBJ databases">
        <authorList>
            <person name="Kaushik A."/>
        </authorList>
    </citation>
    <scope>NUCLEOTIDE SEQUENCE</scope>
    <source>
        <strain evidence="1">AG6-10EEA</strain>
    </source>
</reference>